<keyword evidence="3" id="KW-1185">Reference proteome</keyword>
<dbReference type="Proteomes" id="UP000244336">
    <property type="component" value="Chromosome 4"/>
</dbReference>
<evidence type="ECO:0000313" key="3">
    <source>
        <dbReference type="Proteomes" id="UP000244336"/>
    </source>
</evidence>
<evidence type="ECO:0000256" key="1">
    <source>
        <dbReference type="SAM" id="MobiDB-lite"/>
    </source>
</evidence>
<dbReference type="EMBL" id="CM009752">
    <property type="protein sequence ID" value="PUZ62410.1"/>
    <property type="molecule type" value="Genomic_DNA"/>
</dbReference>
<evidence type="ECO:0000313" key="2">
    <source>
        <dbReference type="EMBL" id="PUZ62410.1"/>
    </source>
</evidence>
<sequence>MFEKKAAAAAAACERQRGKEQRNHTVLFITASHFHRQKEKIRGNSGADYSNTFQAPAIEPN</sequence>
<proteinExistence type="predicted"/>
<reference evidence="2 3" key="1">
    <citation type="submission" date="2018-04" db="EMBL/GenBank/DDBJ databases">
        <title>WGS assembly of Panicum hallii var. hallii HAL2.</title>
        <authorList>
            <person name="Lovell J."/>
            <person name="Jenkins J."/>
            <person name="Lowry D."/>
            <person name="Mamidi S."/>
            <person name="Sreedasyam A."/>
            <person name="Weng X."/>
            <person name="Barry K."/>
            <person name="Bonette J."/>
            <person name="Campitelli B."/>
            <person name="Daum C."/>
            <person name="Gordon S."/>
            <person name="Gould B."/>
            <person name="Lipzen A."/>
            <person name="MacQueen A."/>
            <person name="Palacio-Mejia J."/>
            <person name="Plott C."/>
            <person name="Shakirov E."/>
            <person name="Shu S."/>
            <person name="Yoshinaga Y."/>
            <person name="Zane M."/>
            <person name="Rokhsar D."/>
            <person name="Grimwood J."/>
            <person name="Schmutz J."/>
            <person name="Juenger T."/>
        </authorList>
    </citation>
    <scope>NUCLEOTIDE SEQUENCE [LARGE SCALE GENOMIC DNA]</scope>
    <source>
        <strain evidence="3">cv. HAL2</strain>
    </source>
</reference>
<feature type="region of interest" description="Disordered" evidence="1">
    <location>
        <begin position="1"/>
        <end position="20"/>
    </location>
</feature>
<dbReference type="Gramene" id="PUZ62410">
    <property type="protein sequence ID" value="PUZ62410"/>
    <property type="gene ID" value="GQ55_4G355400"/>
</dbReference>
<feature type="region of interest" description="Disordered" evidence="1">
    <location>
        <begin position="37"/>
        <end position="61"/>
    </location>
</feature>
<protein>
    <submittedName>
        <fullName evidence="2">Uncharacterized protein</fullName>
    </submittedName>
</protein>
<organism evidence="2 3">
    <name type="scientific">Panicum hallii var. hallii</name>
    <dbReference type="NCBI Taxonomy" id="1504633"/>
    <lineage>
        <taxon>Eukaryota</taxon>
        <taxon>Viridiplantae</taxon>
        <taxon>Streptophyta</taxon>
        <taxon>Embryophyta</taxon>
        <taxon>Tracheophyta</taxon>
        <taxon>Spermatophyta</taxon>
        <taxon>Magnoliopsida</taxon>
        <taxon>Liliopsida</taxon>
        <taxon>Poales</taxon>
        <taxon>Poaceae</taxon>
        <taxon>PACMAD clade</taxon>
        <taxon>Panicoideae</taxon>
        <taxon>Panicodae</taxon>
        <taxon>Paniceae</taxon>
        <taxon>Panicinae</taxon>
        <taxon>Panicum</taxon>
        <taxon>Panicum sect. Panicum</taxon>
    </lineage>
</organism>
<accession>A0A2T7E3N9</accession>
<name>A0A2T7E3N9_9POAL</name>
<dbReference type="AlphaFoldDB" id="A0A2T7E3N9"/>
<gene>
    <name evidence="2" type="ORF">GQ55_4G355400</name>
</gene>